<dbReference type="PROSITE" id="PS51257">
    <property type="entry name" value="PROKAR_LIPOPROTEIN"/>
    <property type="match status" value="1"/>
</dbReference>
<reference evidence="1 2" key="1">
    <citation type="submission" date="2020-07" db="EMBL/GenBank/DDBJ databases">
        <title>Halosimplex litoreum sp. nov. and Halosimplex rubrum sp. nov., isolated from different salt environments.</title>
        <authorList>
            <person name="Cui H."/>
        </authorList>
    </citation>
    <scope>NUCLEOTIDE SEQUENCE [LARGE SCALE GENOMIC DNA]</scope>
    <source>
        <strain evidence="1 2">R2</strain>
    </source>
</reference>
<dbReference type="EMBL" id="CP058909">
    <property type="protein sequence ID" value="QLH82167.1"/>
    <property type="molecule type" value="Genomic_DNA"/>
</dbReference>
<accession>A0A7D5SVC6</accession>
<keyword evidence="2" id="KW-1185">Reference proteome</keyword>
<dbReference type="Proteomes" id="UP000509346">
    <property type="component" value="Chromosome"/>
</dbReference>
<name>A0A7D5SVC6_9EURY</name>
<organism evidence="1 2">
    <name type="scientific">Halosimplex pelagicum</name>
    <dbReference type="NCBI Taxonomy" id="869886"/>
    <lineage>
        <taxon>Archaea</taxon>
        <taxon>Methanobacteriati</taxon>
        <taxon>Methanobacteriota</taxon>
        <taxon>Stenosarchaea group</taxon>
        <taxon>Halobacteria</taxon>
        <taxon>Halobacteriales</taxon>
        <taxon>Haloarculaceae</taxon>
        <taxon>Halosimplex</taxon>
    </lineage>
</organism>
<protein>
    <submittedName>
        <fullName evidence="1">Uncharacterized protein</fullName>
    </submittedName>
</protein>
<dbReference type="OrthoDB" id="382668at2157"/>
<proteinExistence type="predicted"/>
<evidence type="ECO:0000313" key="2">
    <source>
        <dbReference type="Proteomes" id="UP000509346"/>
    </source>
</evidence>
<dbReference type="GeneID" id="56083196"/>
<sequence>MAENELRRRTVLAAAGTGLVGSLSGCSTILGDDSSGSDSSPPPDPTIEEVTAEVQNFRQTQEHSTTYILLANNGGLGELKLTIKAKGEAAIYTEDKQVFSLEAGQELQTRFELFTHEGAKELVVEIQATAKPENSDTYIVSEEKTPDDIDYSANTDSA</sequence>
<dbReference type="RefSeq" id="WP_179922635.1">
    <property type="nucleotide sequence ID" value="NZ_CP058909.1"/>
</dbReference>
<dbReference type="KEGG" id="hpel:HZS54_11365"/>
<dbReference type="AlphaFoldDB" id="A0A7D5SVC6"/>
<gene>
    <name evidence="1" type="ORF">HZS54_11365</name>
</gene>
<evidence type="ECO:0000313" key="1">
    <source>
        <dbReference type="EMBL" id="QLH82167.1"/>
    </source>
</evidence>